<proteinExistence type="inferred from homology"/>
<dbReference type="InterPro" id="IPR051240">
    <property type="entry name" value="Mito_RNA-Proc/Resp"/>
</dbReference>
<evidence type="ECO:0000256" key="2">
    <source>
        <dbReference type="ARBA" id="ARBA00022737"/>
    </source>
</evidence>
<evidence type="ECO:0000256" key="1">
    <source>
        <dbReference type="ARBA" id="ARBA00007626"/>
    </source>
</evidence>
<dbReference type="PANTHER" id="PTHR47933">
    <property type="entry name" value="PENTATRICOPEPTIDE REPEAT-CONTAINING PROTEIN 1, MITOCHONDRIAL"/>
    <property type="match status" value="1"/>
</dbReference>
<evidence type="ECO:0000256" key="3">
    <source>
        <dbReference type="PROSITE-ProRule" id="PRU00708"/>
    </source>
</evidence>
<dbReference type="NCBIfam" id="TIGR00756">
    <property type="entry name" value="PPR"/>
    <property type="match status" value="4"/>
</dbReference>
<dbReference type="Proteomes" id="UP001153076">
    <property type="component" value="Unassembled WGS sequence"/>
</dbReference>
<feature type="repeat" description="PPR" evidence="3">
    <location>
        <begin position="409"/>
        <end position="443"/>
    </location>
</feature>
<dbReference type="Pfam" id="PF01535">
    <property type="entry name" value="PPR"/>
    <property type="match status" value="1"/>
</dbReference>
<dbReference type="Gene3D" id="1.25.40.10">
    <property type="entry name" value="Tetratricopeptide repeat domain"/>
    <property type="match status" value="3"/>
</dbReference>
<feature type="compositionally biased region" description="Polar residues" evidence="4">
    <location>
        <begin position="824"/>
        <end position="846"/>
    </location>
</feature>
<protein>
    <recommendedName>
        <fullName evidence="7">Pentatricopeptide repeat-containing protein</fullName>
    </recommendedName>
</protein>
<evidence type="ECO:0000313" key="6">
    <source>
        <dbReference type="Proteomes" id="UP001153076"/>
    </source>
</evidence>
<dbReference type="PROSITE" id="PS51375">
    <property type="entry name" value="PPR"/>
    <property type="match status" value="4"/>
</dbReference>
<organism evidence="5 6">
    <name type="scientific">Carnegiea gigantea</name>
    <dbReference type="NCBI Taxonomy" id="171969"/>
    <lineage>
        <taxon>Eukaryota</taxon>
        <taxon>Viridiplantae</taxon>
        <taxon>Streptophyta</taxon>
        <taxon>Embryophyta</taxon>
        <taxon>Tracheophyta</taxon>
        <taxon>Spermatophyta</taxon>
        <taxon>Magnoliopsida</taxon>
        <taxon>eudicotyledons</taxon>
        <taxon>Gunneridae</taxon>
        <taxon>Pentapetalae</taxon>
        <taxon>Caryophyllales</taxon>
        <taxon>Cactineae</taxon>
        <taxon>Cactaceae</taxon>
        <taxon>Cactoideae</taxon>
        <taxon>Echinocereeae</taxon>
        <taxon>Carnegiea</taxon>
    </lineage>
</organism>
<keyword evidence="2" id="KW-0677">Repeat</keyword>
<feature type="repeat" description="PPR" evidence="3">
    <location>
        <begin position="370"/>
        <end position="400"/>
    </location>
</feature>
<reference evidence="5" key="1">
    <citation type="submission" date="2022-04" db="EMBL/GenBank/DDBJ databases">
        <title>Carnegiea gigantea Genome sequencing and assembly v2.</title>
        <authorList>
            <person name="Copetti D."/>
            <person name="Sanderson M.J."/>
            <person name="Burquez A."/>
            <person name="Wojciechowski M.F."/>
        </authorList>
    </citation>
    <scope>NUCLEOTIDE SEQUENCE</scope>
    <source>
        <strain evidence="5">SGP5-SGP5p</strain>
        <tissue evidence="5">Aerial part</tissue>
    </source>
</reference>
<name>A0A9Q1QDM4_9CARY</name>
<feature type="region of interest" description="Disordered" evidence="4">
    <location>
        <begin position="824"/>
        <end position="850"/>
    </location>
</feature>
<dbReference type="InterPro" id="IPR002885">
    <property type="entry name" value="PPR_rpt"/>
</dbReference>
<dbReference type="OrthoDB" id="185373at2759"/>
<dbReference type="Pfam" id="PF13041">
    <property type="entry name" value="PPR_2"/>
    <property type="match status" value="1"/>
</dbReference>
<dbReference type="PANTHER" id="PTHR47933:SF2">
    <property type="entry name" value="PPR CONTAINING PLANT-LIKE PROTEIN"/>
    <property type="match status" value="1"/>
</dbReference>
<dbReference type="GO" id="GO:0003729">
    <property type="term" value="F:mRNA binding"/>
    <property type="evidence" value="ECO:0007669"/>
    <property type="project" value="TreeGrafter"/>
</dbReference>
<keyword evidence="6" id="KW-1185">Reference proteome</keyword>
<sequence>MRNLVIITGSSTSIVASSRYHHQHHLFNPKQSPIFSLSNPISVSLSKPPSTTPPSCSSSCPPPSTSLLLIPPLLDPNGDSLSDELGSYAEYASKLVEYGRFEDFGMVVKSVLGSGVGGVSDFGRLLNFGIVMRGIRKGLREGSITGVVELLRWFPQLGIDVLGLFDGSAMELVKRECLRLVNSGNLEEAVEVMEALSGFQFPIRGLIKPSDMIRVCVDKRHPILAVRYACLLPPADILFCTIIREFGKRRDLVSALKAFEASKRKMNGHNMYAYRTIIDACGLCGDCFRSRSIFELQAWNSKWDFVGYLNKYKHSAECCRRWFGEFIDLLIQKVTPNIYVFNSLMNVNAHDLTYIMDVYKQMQSLGIEADMTSYNILLKACCLSGRVDLAQGIYTEIRRLDSIGALKMDVFTYSTIIKAFADAKLWNMAIKIKEDMLSAGVKPNTVTWSALISACANAGLVDQATQLFDEMLIAGCEPNSQCFNTLLHACVEACQYDRAFRLFNTWKSGGSAGAAENSGHDRDANLSVEPTEADESSSTSTPYCATASHQLRLATSVPFRPCTATYNILLKACGADLFRAQALIDEMRKLGLSPNHISWSILMNICGRAGNVQGALQILKSMSHCRIRPDVIAYTTAIKVEVCVENKNLGSAFSLFAEMKKFRIKPNLVCSTRSIYFWSYKANDYYLKLLIEEWCEGIVQNSNQEGLSNSRNMADIRGLRGLLLERLATHLQKNASESLAVDIQGLTEVEARLVVLGVLRMIKENHNSGHPIRDDLIIILGVTKVEECMVKNAVTKLLKDLGLEVTAIQPGGIADRKINGESAANTSLDSKSNFRSTEFPTGSSAPTRRPASLQRLWVTKESLHHWLYKKLGTNSNCT</sequence>
<evidence type="ECO:0000313" key="5">
    <source>
        <dbReference type="EMBL" id="KAJ8438418.1"/>
    </source>
</evidence>
<accession>A0A9Q1QDM4</accession>
<comment type="caution">
    <text evidence="5">The sequence shown here is derived from an EMBL/GenBank/DDBJ whole genome shotgun (WGS) entry which is preliminary data.</text>
</comment>
<feature type="repeat" description="PPR" evidence="3">
    <location>
        <begin position="595"/>
        <end position="629"/>
    </location>
</feature>
<dbReference type="InterPro" id="IPR011990">
    <property type="entry name" value="TPR-like_helical_dom_sf"/>
</dbReference>
<feature type="repeat" description="PPR" evidence="3">
    <location>
        <begin position="444"/>
        <end position="478"/>
    </location>
</feature>
<dbReference type="EMBL" id="JAKOGI010000254">
    <property type="protein sequence ID" value="KAJ8438418.1"/>
    <property type="molecule type" value="Genomic_DNA"/>
</dbReference>
<evidence type="ECO:0008006" key="7">
    <source>
        <dbReference type="Google" id="ProtNLM"/>
    </source>
</evidence>
<gene>
    <name evidence="5" type="ORF">Cgig2_004528</name>
</gene>
<feature type="region of interest" description="Disordered" evidence="4">
    <location>
        <begin position="512"/>
        <end position="541"/>
    </location>
</feature>
<comment type="similarity">
    <text evidence="1">Belongs to the PPR family. P subfamily.</text>
</comment>
<evidence type="ECO:0000256" key="4">
    <source>
        <dbReference type="SAM" id="MobiDB-lite"/>
    </source>
</evidence>
<dbReference type="AlphaFoldDB" id="A0A9Q1QDM4"/>
<dbReference type="Pfam" id="PF13812">
    <property type="entry name" value="PPR_3"/>
    <property type="match status" value="3"/>
</dbReference>